<dbReference type="VEuPathDB" id="VectorBase:ISCI002019"/>
<dbReference type="InterPro" id="IPR043502">
    <property type="entry name" value="DNA/RNA_pol_sf"/>
</dbReference>
<protein>
    <submittedName>
        <fullName evidence="2 3">Reverse transcriptase, putative</fullName>
        <ecNumber evidence="2">2.7.7.49</ecNumber>
    </submittedName>
</protein>
<dbReference type="EMBL" id="ABJB010395187">
    <property type="status" value="NOT_ANNOTATED_CDS"/>
    <property type="molecule type" value="Genomic_DNA"/>
</dbReference>
<dbReference type="EnsemblMetazoa" id="ISCW002019-RA">
    <property type="protein sequence ID" value="ISCW002019-PA"/>
    <property type="gene ID" value="ISCW002019"/>
</dbReference>
<feature type="non-terminal residue" evidence="2">
    <location>
        <position position="1"/>
    </location>
</feature>
<accession>B7PA26</accession>
<keyword evidence="2" id="KW-0695">RNA-directed DNA polymerase</keyword>
<dbReference type="VEuPathDB" id="VectorBase:ISCP_014275"/>
<dbReference type="VEuPathDB" id="VectorBase:ISCW002019"/>
<evidence type="ECO:0000313" key="2">
    <source>
        <dbReference type="EMBL" id="EEC03448.1"/>
    </source>
</evidence>
<name>B7PA26_IXOSC</name>
<reference evidence="2 4" key="1">
    <citation type="submission" date="2008-03" db="EMBL/GenBank/DDBJ databases">
        <title>Annotation of Ixodes scapularis.</title>
        <authorList>
            <consortium name="Ixodes scapularis Genome Project Consortium"/>
            <person name="Caler E."/>
            <person name="Hannick L.I."/>
            <person name="Bidwell S."/>
            <person name="Joardar V."/>
            <person name="Thiagarajan M."/>
            <person name="Amedeo P."/>
            <person name="Galinsky K.J."/>
            <person name="Schobel S."/>
            <person name="Inman J."/>
            <person name="Hostetler J."/>
            <person name="Miller J."/>
            <person name="Hammond M."/>
            <person name="Megy K."/>
            <person name="Lawson D."/>
            <person name="Kodira C."/>
            <person name="Sutton G."/>
            <person name="Meyer J."/>
            <person name="Hill C.A."/>
            <person name="Birren B."/>
            <person name="Nene V."/>
            <person name="Collins F."/>
            <person name="Alarcon-Chaidez F."/>
            <person name="Wikel S."/>
            <person name="Strausberg R."/>
        </authorList>
    </citation>
    <scope>NUCLEOTIDE SEQUENCE [LARGE SCALE GENOMIC DNA]</scope>
    <source>
        <strain evidence="4">Wikel</strain>
        <strain evidence="2">Wikel colony</strain>
    </source>
</reference>
<dbReference type="Proteomes" id="UP000001555">
    <property type="component" value="Unassembled WGS sequence"/>
</dbReference>
<dbReference type="AlphaFoldDB" id="B7PA26"/>
<dbReference type="PaxDb" id="6945-B7PA26"/>
<evidence type="ECO:0000259" key="1">
    <source>
        <dbReference type="PROSITE" id="PS50878"/>
    </source>
</evidence>
<dbReference type="InterPro" id="IPR043128">
    <property type="entry name" value="Rev_trsase/Diguanyl_cyclase"/>
</dbReference>
<dbReference type="InterPro" id="IPR000477">
    <property type="entry name" value="RT_dom"/>
</dbReference>
<evidence type="ECO:0000313" key="4">
    <source>
        <dbReference type="Proteomes" id="UP000001555"/>
    </source>
</evidence>
<gene>
    <name evidence="2" type="ORF">IscW_ISCW002019</name>
</gene>
<keyword evidence="2" id="KW-0808">Transferase</keyword>
<dbReference type="EC" id="2.7.7.49" evidence="2"/>
<feature type="domain" description="Reverse transcriptase" evidence="1">
    <location>
        <begin position="97"/>
        <end position="367"/>
    </location>
</feature>
<dbReference type="Gene3D" id="3.30.70.270">
    <property type="match status" value="1"/>
</dbReference>
<organism>
    <name type="scientific">Ixodes scapularis</name>
    <name type="common">Black-legged tick</name>
    <name type="synonym">Deer tick</name>
    <dbReference type="NCBI Taxonomy" id="6945"/>
    <lineage>
        <taxon>Eukaryota</taxon>
        <taxon>Metazoa</taxon>
        <taxon>Ecdysozoa</taxon>
        <taxon>Arthropoda</taxon>
        <taxon>Chelicerata</taxon>
        <taxon>Arachnida</taxon>
        <taxon>Acari</taxon>
        <taxon>Parasitiformes</taxon>
        <taxon>Ixodida</taxon>
        <taxon>Ixodoidea</taxon>
        <taxon>Ixodidae</taxon>
        <taxon>Ixodinae</taxon>
        <taxon>Ixodes</taxon>
    </lineage>
</organism>
<evidence type="ECO:0000313" key="3">
    <source>
        <dbReference type="EnsemblMetazoa" id="ISCW002019-PA"/>
    </source>
</evidence>
<dbReference type="OrthoDB" id="6516790at2759"/>
<sequence>SDGTITNTLQDSVRCILETQFPQHQPEPQTAVHEEIIQSIQTPPNTPDDIPFTQHEIKHIIQHIPSRITPGLDNMSASLMKSLYSLFPNFFHSIFNACLTFSYYPDLWKESKVVLLPKPNKPTNQPTSYRPICINPLLGKVLEKLLYNRLYYFLHHNNLLHPFQFGFTHNTSATIALYHIKQKLKSAIAEQKKTLIISLDISNAFNTIWIPFVLQYFKQNLLPRNLYLLLQAILNNRTITYPLLSQSVSLNTPVGSPQGSPLSPLIWNVLISSLLDLPFPSNTHVQAYADDITIIITGNTRLHLETTANTTLNTIHNWGKEHNINFNPSKCKFTLIGRHYLKRPPTIKIGNHSLTYTQEMKILGVIFDSKLSFLPHANHLRDTIYKHTVALAAFSGRNWGITPTHFRDLYTRSLERIITYGAPIYWQTENNTHLTRKLTSIQRIPLLKICKAFHTVSNNSLRVLTNTLPIQYTLNRETALFHLFQL</sequence>
<reference evidence="3" key="2">
    <citation type="submission" date="2020-05" db="UniProtKB">
        <authorList>
            <consortium name="EnsemblMetazoa"/>
        </authorList>
    </citation>
    <scope>IDENTIFICATION</scope>
    <source>
        <strain evidence="3">wikel</strain>
    </source>
</reference>
<feature type="non-terminal residue" evidence="2">
    <location>
        <position position="486"/>
    </location>
</feature>
<proteinExistence type="predicted"/>
<dbReference type="PANTHER" id="PTHR19446">
    <property type="entry name" value="REVERSE TRANSCRIPTASES"/>
    <property type="match status" value="1"/>
</dbReference>
<dbReference type="Pfam" id="PF00078">
    <property type="entry name" value="RVT_1"/>
    <property type="match status" value="1"/>
</dbReference>
<keyword evidence="4" id="KW-1185">Reference proteome</keyword>
<dbReference type="PROSITE" id="PS50878">
    <property type="entry name" value="RT_POL"/>
    <property type="match status" value="1"/>
</dbReference>
<dbReference type="EMBL" id="DS668720">
    <property type="protein sequence ID" value="EEC03448.1"/>
    <property type="molecule type" value="Genomic_DNA"/>
</dbReference>
<keyword evidence="2" id="KW-0548">Nucleotidyltransferase</keyword>
<dbReference type="SUPFAM" id="SSF56672">
    <property type="entry name" value="DNA/RNA polymerases"/>
    <property type="match status" value="1"/>
</dbReference>
<dbReference type="CDD" id="cd01650">
    <property type="entry name" value="RT_nLTR_like"/>
    <property type="match status" value="1"/>
</dbReference>
<dbReference type="GO" id="GO:0003964">
    <property type="term" value="F:RNA-directed DNA polymerase activity"/>
    <property type="evidence" value="ECO:0007669"/>
    <property type="project" value="UniProtKB-KW"/>
</dbReference>
<dbReference type="STRING" id="6945.B7PA26"/>
<dbReference type="HOGENOM" id="CLU_001888_0_2_1"/>